<dbReference type="PANTHER" id="PTHR45138">
    <property type="entry name" value="REGULATORY COMPONENTS OF SENSORY TRANSDUCTION SYSTEM"/>
    <property type="match status" value="1"/>
</dbReference>
<feature type="transmembrane region" description="Helical" evidence="1">
    <location>
        <begin position="96"/>
        <end position="118"/>
    </location>
</feature>
<sequence length="384" mass="44451">MNIAMDLSQKEELEIRKSIAITNMKRLVIGLTITALMEIFIIIFHDLPGIRSSESAGKWIYISYLILHGIISVLGLYFAVYFRIVTKRELARSISFYENCVYFILGIILLSITLITGLDQFTTGQIVAFGVNIIYSGLVIIIKKPYNNIMYITCFLTFIIEMIVFQKNKDILFSHLMNGAFFFVSAYFLAKFVYNNQVSHLHKNMKLEESNKKLQYLSNYDLLTEIPNRRYFKEQLEKLLMDKHTTCKSYIVVMDIDFFKKINDKYGHPVGDEILKQFAKLVEENITSDDLVARFGGEEFIIFISNMEKENIEERVDSLRKVIEKNEFKVGDTIIKITSSFGISILDGAGELSFEKAYRFADEALYHAKESGRNKIHLIKNYDT</sequence>
<dbReference type="GO" id="GO:0052621">
    <property type="term" value="F:diguanylate cyclase activity"/>
    <property type="evidence" value="ECO:0007669"/>
    <property type="project" value="TreeGrafter"/>
</dbReference>
<dbReference type="EMBL" id="FQXU01000006">
    <property type="protein sequence ID" value="SHI13385.1"/>
    <property type="molecule type" value="Genomic_DNA"/>
</dbReference>
<dbReference type="NCBIfam" id="TIGR00254">
    <property type="entry name" value="GGDEF"/>
    <property type="match status" value="1"/>
</dbReference>
<name>A0A1M5YMT0_9CLOT</name>
<reference evidence="3 4" key="1">
    <citation type="submission" date="2016-11" db="EMBL/GenBank/DDBJ databases">
        <authorList>
            <person name="Jaros S."/>
            <person name="Januszkiewicz K."/>
            <person name="Wedrychowicz H."/>
        </authorList>
    </citation>
    <scope>NUCLEOTIDE SEQUENCE [LARGE SCALE GENOMIC DNA]</scope>
    <source>
        <strain evidence="3 4">DSM 6191</strain>
    </source>
</reference>
<dbReference type="PANTHER" id="PTHR45138:SF9">
    <property type="entry name" value="DIGUANYLATE CYCLASE DGCM-RELATED"/>
    <property type="match status" value="1"/>
</dbReference>
<dbReference type="SUPFAM" id="SSF55073">
    <property type="entry name" value="Nucleotide cyclase"/>
    <property type="match status" value="1"/>
</dbReference>
<dbReference type="InterPro" id="IPR000160">
    <property type="entry name" value="GGDEF_dom"/>
</dbReference>
<dbReference type="InterPro" id="IPR043128">
    <property type="entry name" value="Rev_trsase/Diguanyl_cyclase"/>
</dbReference>
<organism evidence="3 4">
    <name type="scientific">Clostridium intestinale DSM 6191</name>
    <dbReference type="NCBI Taxonomy" id="1121320"/>
    <lineage>
        <taxon>Bacteria</taxon>
        <taxon>Bacillati</taxon>
        <taxon>Bacillota</taxon>
        <taxon>Clostridia</taxon>
        <taxon>Eubacteriales</taxon>
        <taxon>Clostridiaceae</taxon>
        <taxon>Clostridium</taxon>
    </lineage>
</organism>
<dbReference type="InterPro" id="IPR050469">
    <property type="entry name" value="Diguanylate_Cyclase"/>
</dbReference>
<dbReference type="InterPro" id="IPR029787">
    <property type="entry name" value="Nucleotide_cyclase"/>
</dbReference>
<dbReference type="Proteomes" id="UP000184241">
    <property type="component" value="Unassembled WGS sequence"/>
</dbReference>
<evidence type="ECO:0000256" key="1">
    <source>
        <dbReference type="SAM" id="Phobius"/>
    </source>
</evidence>
<dbReference type="SMART" id="SM00267">
    <property type="entry name" value="GGDEF"/>
    <property type="match status" value="1"/>
</dbReference>
<dbReference type="Gene3D" id="3.30.70.270">
    <property type="match status" value="1"/>
</dbReference>
<protein>
    <submittedName>
        <fullName evidence="3">Diguanylate cyclase (GGDEF) domain-containing protein</fullName>
    </submittedName>
</protein>
<feature type="transmembrane region" description="Helical" evidence="1">
    <location>
        <begin position="27"/>
        <end position="47"/>
    </location>
</feature>
<dbReference type="Pfam" id="PF00990">
    <property type="entry name" value="GGDEF"/>
    <property type="match status" value="1"/>
</dbReference>
<keyword evidence="1" id="KW-0472">Membrane</keyword>
<dbReference type="FunFam" id="3.30.70.270:FF:000001">
    <property type="entry name" value="Diguanylate cyclase domain protein"/>
    <property type="match status" value="1"/>
</dbReference>
<feature type="transmembrane region" description="Helical" evidence="1">
    <location>
        <begin position="172"/>
        <end position="194"/>
    </location>
</feature>
<gene>
    <name evidence="3" type="ORF">SAMN02745941_02162</name>
</gene>
<feature type="transmembrane region" description="Helical" evidence="1">
    <location>
        <begin position="149"/>
        <end position="166"/>
    </location>
</feature>
<proteinExistence type="predicted"/>
<feature type="domain" description="GGDEF" evidence="2">
    <location>
        <begin position="247"/>
        <end position="381"/>
    </location>
</feature>
<dbReference type="CDD" id="cd01949">
    <property type="entry name" value="GGDEF"/>
    <property type="match status" value="1"/>
</dbReference>
<evidence type="ECO:0000259" key="2">
    <source>
        <dbReference type="PROSITE" id="PS50887"/>
    </source>
</evidence>
<keyword evidence="1" id="KW-0812">Transmembrane</keyword>
<keyword evidence="1" id="KW-1133">Transmembrane helix</keyword>
<feature type="transmembrane region" description="Helical" evidence="1">
    <location>
        <begin position="124"/>
        <end position="142"/>
    </location>
</feature>
<evidence type="ECO:0000313" key="4">
    <source>
        <dbReference type="Proteomes" id="UP000184241"/>
    </source>
</evidence>
<accession>A0A1M5YMT0</accession>
<dbReference type="PROSITE" id="PS50887">
    <property type="entry name" value="GGDEF"/>
    <property type="match status" value="1"/>
</dbReference>
<dbReference type="RefSeq" id="WP_073019353.1">
    <property type="nucleotide sequence ID" value="NZ_FQXU01000006.1"/>
</dbReference>
<evidence type="ECO:0000313" key="3">
    <source>
        <dbReference type="EMBL" id="SHI13385.1"/>
    </source>
</evidence>
<feature type="transmembrane region" description="Helical" evidence="1">
    <location>
        <begin position="59"/>
        <end position="84"/>
    </location>
</feature>
<dbReference type="AlphaFoldDB" id="A0A1M5YMT0"/>